<dbReference type="EMBL" id="JAJJMB010002292">
    <property type="protein sequence ID" value="KAI3952151.1"/>
    <property type="molecule type" value="Genomic_DNA"/>
</dbReference>
<dbReference type="AlphaFoldDB" id="A0AAD4XSQ3"/>
<reference evidence="2" key="1">
    <citation type="submission" date="2022-04" db="EMBL/GenBank/DDBJ databases">
        <title>A functionally conserved STORR gene fusion in Papaver species that diverged 16.8 million years ago.</title>
        <authorList>
            <person name="Catania T."/>
        </authorList>
    </citation>
    <scope>NUCLEOTIDE SEQUENCE</scope>
    <source>
        <strain evidence="2">S-188037</strain>
    </source>
</reference>
<dbReference type="Proteomes" id="UP001202328">
    <property type="component" value="Unassembled WGS sequence"/>
</dbReference>
<keyword evidence="3" id="KW-1185">Reference proteome</keyword>
<sequence>MVVLRSSTKGIIGYYDPSLDRSVRSSSSSSNSKRLRSTDVSNKRLPEYLVENPVKEHKYTDKQARDLARPYVADALRFYNQEAGTKYKLVEPGYVTSALLRTCILHHIDFTAKKTDVAMLQRRCFLPN</sequence>
<evidence type="ECO:0000256" key="1">
    <source>
        <dbReference type="SAM" id="MobiDB-lite"/>
    </source>
</evidence>
<proteinExistence type="predicted"/>
<protein>
    <submittedName>
        <fullName evidence="2">Uncharacterized protein</fullName>
    </submittedName>
</protein>
<evidence type="ECO:0000313" key="2">
    <source>
        <dbReference type="EMBL" id="KAI3952151.1"/>
    </source>
</evidence>
<organism evidence="2 3">
    <name type="scientific">Papaver atlanticum</name>
    <dbReference type="NCBI Taxonomy" id="357466"/>
    <lineage>
        <taxon>Eukaryota</taxon>
        <taxon>Viridiplantae</taxon>
        <taxon>Streptophyta</taxon>
        <taxon>Embryophyta</taxon>
        <taxon>Tracheophyta</taxon>
        <taxon>Spermatophyta</taxon>
        <taxon>Magnoliopsida</taxon>
        <taxon>Ranunculales</taxon>
        <taxon>Papaveraceae</taxon>
        <taxon>Papaveroideae</taxon>
        <taxon>Papaver</taxon>
    </lineage>
</organism>
<evidence type="ECO:0000313" key="3">
    <source>
        <dbReference type="Proteomes" id="UP001202328"/>
    </source>
</evidence>
<accession>A0AAD4XSQ3</accession>
<comment type="caution">
    <text evidence="2">The sequence shown here is derived from an EMBL/GenBank/DDBJ whole genome shotgun (WGS) entry which is preliminary data.</text>
</comment>
<gene>
    <name evidence="2" type="ORF">MKW98_005846</name>
</gene>
<feature type="region of interest" description="Disordered" evidence="1">
    <location>
        <begin position="20"/>
        <end position="40"/>
    </location>
</feature>
<name>A0AAD4XSQ3_9MAGN</name>